<keyword evidence="2" id="KW-1185">Reference proteome</keyword>
<reference evidence="1 2" key="1">
    <citation type="submission" date="2016-03" db="EMBL/GenBank/DDBJ databases">
        <title>Complete genome sequence of Thermococcus profundus strain DT5432.</title>
        <authorList>
            <person name="Oger P.M."/>
        </authorList>
    </citation>
    <scope>NUCLEOTIDE SEQUENCE [LARGE SCALE GENOMIC DNA]</scope>
    <source>
        <strain evidence="1 2">DT 5432</strain>
    </source>
</reference>
<dbReference type="AlphaFoldDB" id="A0A2Z2ML64"/>
<evidence type="ECO:0000313" key="1">
    <source>
        <dbReference type="EMBL" id="ASJ02698.1"/>
    </source>
</evidence>
<gene>
    <name evidence="1" type="ORF">A3L09_05230</name>
</gene>
<name>A0A2Z2ML64_THEPR</name>
<dbReference type="Proteomes" id="UP000250179">
    <property type="component" value="Chromosome"/>
</dbReference>
<proteinExistence type="predicted"/>
<protein>
    <submittedName>
        <fullName evidence="1">Uncharacterized protein</fullName>
    </submittedName>
</protein>
<accession>A0A2Z2ML64</accession>
<dbReference type="EMBL" id="CP014862">
    <property type="protein sequence ID" value="ASJ02698.1"/>
    <property type="molecule type" value="Genomic_DNA"/>
</dbReference>
<organism evidence="1 2">
    <name type="scientific">Thermococcus profundus</name>
    <dbReference type="NCBI Taxonomy" id="49899"/>
    <lineage>
        <taxon>Archaea</taxon>
        <taxon>Methanobacteriati</taxon>
        <taxon>Methanobacteriota</taxon>
        <taxon>Thermococci</taxon>
        <taxon>Thermococcales</taxon>
        <taxon>Thermococcaceae</taxon>
        <taxon>Thermococcus</taxon>
    </lineage>
</organism>
<sequence>MYTWIDTDYYNSDGFLSDYSPTTTYGVRAVTVSIGAGAGESRAQASASQSWSYTIRDVVVHDQSDFSQELAKWWHDVAEDKAVGKDTYMIEPGATLRFPESGAKEWKEHYGIRYAKPPKWWGLGRNWHYTTESWIEVHIAMG</sequence>
<evidence type="ECO:0000313" key="2">
    <source>
        <dbReference type="Proteomes" id="UP000250179"/>
    </source>
</evidence>
<dbReference type="KEGG" id="tprf:A3L09_05230"/>